<keyword evidence="5 6" id="KW-0687">Ribonucleoprotein</keyword>
<dbReference type="AlphaFoldDB" id="A0A2H0QWG8"/>
<organism evidence="8 9">
    <name type="scientific">Candidatus Zambryskibacteria bacterium CG10_big_fil_rev_8_21_14_0_10_42_12</name>
    <dbReference type="NCBI Taxonomy" id="1975115"/>
    <lineage>
        <taxon>Bacteria</taxon>
        <taxon>Candidatus Zambryskiibacteriota</taxon>
    </lineage>
</organism>
<dbReference type="InterPro" id="IPR000266">
    <property type="entry name" value="Ribosomal_uS17"/>
</dbReference>
<dbReference type="PRINTS" id="PR00973">
    <property type="entry name" value="RIBOSOMALS17"/>
</dbReference>
<name>A0A2H0QWG8_9BACT</name>
<comment type="similarity">
    <text evidence="1 6 7">Belongs to the universal ribosomal protein uS17 family.</text>
</comment>
<evidence type="ECO:0000256" key="4">
    <source>
        <dbReference type="ARBA" id="ARBA00022980"/>
    </source>
</evidence>
<evidence type="ECO:0000256" key="5">
    <source>
        <dbReference type="ARBA" id="ARBA00023274"/>
    </source>
</evidence>
<dbReference type="PANTHER" id="PTHR10744:SF1">
    <property type="entry name" value="SMALL RIBOSOMAL SUBUNIT PROTEIN US17M"/>
    <property type="match status" value="1"/>
</dbReference>
<dbReference type="CDD" id="cd00364">
    <property type="entry name" value="Ribosomal_uS17"/>
    <property type="match status" value="1"/>
</dbReference>
<keyword evidence="3 6" id="KW-0694">RNA-binding</keyword>
<dbReference type="SUPFAM" id="SSF50249">
    <property type="entry name" value="Nucleic acid-binding proteins"/>
    <property type="match status" value="1"/>
</dbReference>
<proteinExistence type="inferred from homology"/>
<dbReference type="InterPro" id="IPR019979">
    <property type="entry name" value="Ribosomal_uS17_CS"/>
</dbReference>
<evidence type="ECO:0000256" key="6">
    <source>
        <dbReference type="HAMAP-Rule" id="MF_01345"/>
    </source>
</evidence>
<dbReference type="PROSITE" id="PS00056">
    <property type="entry name" value="RIBOSOMAL_S17"/>
    <property type="match status" value="1"/>
</dbReference>
<comment type="subunit">
    <text evidence="6">Part of the 30S ribosomal subunit.</text>
</comment>
<accession>A0A2H0QWG8</accession>
<dbReference type="GO" id="GO:0003735">
    <property type="term" value="F:structural constituent of ribosome"/>
    <property type="evidence" value="ECO:0007669"/>
    <property type="project" value="UniProtKB-UniRule"/>
</dbReference>
<dbReference type="GO" id="GO:0019843">
    <property type="term" value="F:rRNA binding"/>
    <property type="evidence" value="ECO:0007669"/>
    <property type="project" value="UniProtKB-UniRule"/>
</dbReference>
<gene>
    <name evidence="6" type="primary">rpsQ</name>
    <name evidence="8" type="ORF">COV34_00685</name>
</gene>
<evidence type="ECO:0000256" key="1">
    <source>
        <dbReference type="ARBA" id="ARBA00010254"/>
    </source>
</evidence>
<dbReference type="InterPro" id="IPR019984">
    <property type="entry name" value="Ribosomal_uS17_bact/chlr"/>
</dbReference>
<dbReference type="GO" id="GO:0022627">
    <property type="term" value="C:cytosolic small ribosomal subunit"/>
    <property type="evidence" value="ECO:0007669"/>
    <property type="project" value="UniProtKB-UniRule"/>
</dbReference>
<dbReference type="GO" id="GO:0006412">
    <property type="term" value="P:translation"/>
    <property type="evidence" value="ECO:0007669"/>
    <property type="project" value="UniProtKB-UniRule"/>
</dbReference>
<keyword evidence="4 6" id="KW-0689">Ribosomal protein</keyword>
<comment type="function">
    <text evidence="6">One of the primary rRNA binding proteins, it binds specifically to the 5'-end of 16S ribosomal RNA.</text>
</comment>
<dbReference type="NCBIfam" id="TIGR03635">
    <property type="entry name" value="uS17_bact"/>
    <property type="match status" value="1"/>
</dbReference>
<dbReference type="HAMAP" id="MF_01345_B">
    <property type="entry name" value="Ribosomal_uS17_B"/>
    <property type="match status" value="1"/>
</dbReference>
<dbReference type="Pfam" id="PF00366">
    <property type="entry name" value="Ribosomal_S17"/>
    <property type="match status" value="1"/>
</dbReference>
<dbReference type="PANTHER" id="PTHR10744">
    <property type="entry name" value="40S RIBOSOMAL PROTEIN S11 FAMILY MEMBER"/>
    <property type="match status" value="1"/>
</dbReference>
<sequence>MNITQKGGRQFRGTVVSNKMKDTIVVSVERYVKHPKIGKYMRLRKKFKVHDAGNTKSVGDQVTIKEIRPISKDKHFTIV</sequence>
<evidence type="ECO:0000256" key="2">
    <source>
        <dbReference type="ARBA" id="ARBA00022730"/>
    </source>
</evidence>
<evidence type="ECO:0000256" key="7">
    <source>
        <dbReference type="RuleBase" id="RU003872"/>
    </source>
</evidence>
<evidence type="ECO:0000313" key="9">
    <source>
        <dbReference type="Proteomes" id="UP000231333"/>
    </source>
</evidence>
<dbReference type="Gene3D" id="2.40.50.140">
    <property type="entry name" value="Nucleic acid-binding proteins"/>
    <property type="match status" value="1"/>
</dbReference>
<keyword evidence="2 6" id="KW-0699">rRNA-binding</keyword>
<dbReference type="Proteomes" id="UP000231333">
    <property type="component" value="Unassembled WGS sequence"/>
</dbReference>
<protein>
    <recommendedName>
        <fullName evidence="6">Small ribosomal subunit protein uS17</fullName>
    </recommendedName>
</protein>
<reference evidence="8 9" key="1">
    <citation type="submission" date="2017-09" db="EMBL/GenBank/DDBJ databases">
        <title>Depth-based differentiation of microbial function through sediment-hosted aquifers and enrichment of novel symbionts in the deep terrestrial subsurface.</title>
        <authorList>
            <person name="Probst A.J."/>
            <person name="Ladd B."/>
            <person name="Jarett J.K."/>
            <person name="Geller-Mcgrath D.E."/>
            <person name="Sieber C.M."/>
            <person name="Emerson J.B."/>
            <person name="Anantharaman K."/>
            <person name="Thomas B.C."/>
            <person name="Malmstrom R."/>
            <person name="Stieglmeier M."/>
            <person name="Klingl A."/>
            <person name="Woyke T."/>
            <person name="Ryan C.M."/>
            <person name="Banfield J.F."/>
        </authorList>
    </citation>
    <scope>NUCLEOTIDE SEQUENCE [LARGE SCALE GENOMIC DNA]</scope>
    <source>
        <strain evidence="8">CG10_big_fil_rev_8_21_14_0_10_42_12</strain>
    </source>
</reference>
<dbReference type="InterPro" id="IPR012340">
    <property type="entry name" value="NA-bd_OB-fold"/>
</dbReference>
<comment type="caution">
    <text evidence="8">The sequence shown here is derived from an EMBL/GenBank/DDBJ whole genome shotgun (WGS) entry which is preliminary data.</text>
</comment>
<evidence type="ECO:0000256" key="3">
    <source>
        <dbReference type="ARBA" id="ARBA00022884"/>
    </source>
</evidence>
<evidence type="ECO:0000313" key="8">
    <source>
        <dbReference type="EMBL" id="PIR38617.1"/>
    </source>
</evidence>
<dbReference type="EMBL" id="PCXL01000009">
    <property type="protein sequence ID" value="PIR38617.1"/>
    <property type="molecule type" value="Genomic_DNA"/>
</dbReference>
<dbReference type="NCBIfam" id="NF004123">
    <property type="entry name" value="PRK05610.1"/>
    <property type="match status" value="1"/>
</dbReference>